<dbReference type="AlphaFoldDB" id="A0A7S3R206"/>
<gene>
    <name evidence="7" type="ORF">DTER00134_LOCUS15338</name>
</gene>
<evidence type="ECO:0000256" key="5">
    <source>
        <dbReference type="ARBA" id="ARBA00022490"/>
    </source>
</evidence>
<comment type="function">
    <text evidence="1">May be involved in spermatogenesis.</text>
</comment>
<dbReference type="PANTHER" id="PTHR33588:SF1">
    <property type="entry name" value="CILIA- AND FLAGELLA-ASSOCIATED PROTEIN 299"/>
    <property type="match status" value="1"/>
</dbReference>
<evidence type="ECO:0000256" key="4">
    <source>
        <dbReference type="ARBA" id="ARBA00021436"/>
    </source>
</evidence>
<evidence type="ECO:0000256" key="6">
    <source>
        <dbReference type="ARBA" id="ARBA00023242"/>
    </source>
</evidence>
<sequence>MADDDMKGPGFDPIADEYKTYEDYLDNQITATDMFYLEDVELARHLVELGIRGNGEVIRRDEFEQRKEAAEQARQARLNKKPKKLASQGKNVEEFPLLQALKDREEAVRNGKLTTIIFIRDVNSKKQEVSGYIDFGYRLKTENMEPYFDRKKRLMPRPTDLSFYNWETQTSTSNPTPNFQVIADNEAGLLFKNKRDRKVINVDPRLKPGDNSTRTELTTPEFLQVSFAKHQLVILLFVQFLLQQCRSGSNKGQKMETGTRCSIVK</sequence>
<keyword evidence="6" id="KW-0539">Nucleus</keyword>
<dbReference type="EMBL" id="HBIP01025477">
    <property type="protein sequence ID" value="CAE0500265.1"/>
    <property type="molecule type" value="Transcribed_RNA"/>
</dbReference>
<protein>
    <recommendedName>
        <fullName evidence="4">Cilia- and flagella-associated protein 299</fullName>
    </recommendedName>
</protein>
<comment type="subcellular location">
    <subcellularLocation>
        <location evidence="3">Cytoplasm</location>
    </subcellularLocation>
    <subcellularLocation>
        <location evidence="2">Nucleus</location>
    </subcellularLocation>
</comment>
<dbReference type="InterPro" id="IPR027887">
    <property type="entry name" value="DUF4464"/>
</dbReference>
<dbReference type="PANTHER" id="PTHR33588">
    <property type="entry name" value="CILIA- AND FLAGELLA-ASSOCIATED PROTEIN 299"/>
    <property type="match status" value="1"/>
</dbReference>
<dbReference type="GO" id="GO:0005737">
    <property type="term" value="C:cytoplasm"/>
    <property type="evidence" value="ECO:0007669"/>
    <property type="project" value="UniProtKB-SubCell"/>
</dbReference>
<dbReference type="Pfam" id="PF14713">
    <property type="entry name" value="DUF4464"/>
    <property type="match status" value="1"/>
</dbReference>
<reference evidence="7" key="1">
    <citation type="submission" date="2021-01" db="EMBL/GenBank/DDBJ databases">
        <authorList>
            <person name="Corre E."/>
            <person name="Pelletier E."/>
            <person name="Niang G."/>
            <person name="Scheremetjew M."/>
            <person name="Finn R."/>
            <person name="Kale V."/>
            <person name="Holt S."/>
            <person name="Cochrane G."/>
            <person name="Meng A."/>
            <person name="Brown T."/>
            <person name="Cohen L."/>
        </authorList>
    </citation>
    <scope>NUCLEOTIDE SEQUENCE</scope>
    <source>
        <strain evidence="7">CCMP1320</strain>
    </source>
</reference>
<evidence type="ECO:0000313" key="7">
    <source>
        <dbReference type="EMBL" id="CAE0500265.1"/>
    </source>
</evidence>
<organism evidence="7">
    <name type="scientific">Dunaliella tertiolecta</name>
    <name type="common">Green alga</name>
    <dbReference type="NCBI Taxonomy" id="3047"/>
    <lineage>
        <taxon>Eukaryota</taxon>
        <taxon>Viridiplantae</taxon>
        <taxon>Chlorophyta</taxon>
        <taxon>core chlorophytes</taxon>
        <taxon>Chlorophyceae</taxon>
        <taxon>CS clade</taxon>
        <taxon>Chlamydomonadales</taxon>
        <taxon>Dunaliellaceae</taxon>
        <taxon>Dunaliella</taxon>
    </lineage>
</organism>
<evidence type="ECO:0000256" key="2">
    <source>
        <dbReference type="ARBA" id="ARBA00004123"/>
    </source>
</evidence>
<accession>A0A7S3R206</accession>
<evidence type="ECO:0000256" key="3">
    <source>
        <dbReference type="ARBA" id="ARBA00004496"/>
    </source>
</evidence>
<name>A0A7S3R206_DUNTE</name>
<dbReference type="GO" id="GO:0005634">
    <property type="term" value="C:nucleus"/>
    <property type="evidence" value="ECO:0007669"/>
    <property type="project" value="UniProtKB-SubCell"/>
</dbReference>
<evidence type="ECO:0000256" key="1">
    <source>
        <dbReference type="ARBA" id="ARBA00003056"/>
    </source>
</evidence>
<proteinExistence type="predicted"/>
<keyword evidence="5" id="KW-0963">Cytoplasm</keyword>